<evidence type="ECO:0000256" key="5">
    <source>
        <dbReference type="ARBA" id="ARBA00022513"/>
    </source>
</evidence>
<keyword evidence="8 14" id="KW-0345">HDL</keyword>
<dbReference type="Gene3D" id="1.10.1440.10">
    <property type="entry name" value="Apolipoprotein C-II"/>
    <property type="match status" value="1"/>
</dbReference>
<evidence type="ECO:0000256" key="4">
    <source>
        <dbReference type="ARBA" id="ARBA00022448"/>
    </source>
</evidence>
<dbReference type="GO" id="GO:0042627">
    <property type="term" value="C:chylomicron"/>
    <property type="evidence" value="ECO:0007669"/>
    <property type="project" value="UniProtKB-UniRule"/>
</dbReference>
<evidence type="ECO:0000256" key="1">
    <source>
        <dbReference type="ARBA" id="ARBA00004613"/>
    </source>
</evidence>
<keyword evidence="14 15" id="KW-0732">Signal</keyword>
<comment type="similarity">
    <text evidence="2 14">Belongs to the apolipoprotein C2 family.</text>
</comment>
<feature type="chain" id="PRO_5043945606" description="Apolipoprotein C-II" evidence="15">
    <location>
        <begin position="21"/>
        <end position="101"/>
    </location>
</feature>
<dbReference type="GO" id="GO:0006869">
    <property type="term" value="P:lipid transport"/>
    <property type="evidence" value="ECO:0007669"/>
    <property type="project" value="UniProtKB-UniRule"/>
</dbReference>
<keyword evidence="5 14" id="KW-0162">Chylomicron</keyword>
<dbReference type="PANTHER" id="PTHR16566">
    <property type="entry name" value="APOLIPOPROTEIN C-II"/>
    <property type="match status" value="1"/>
</dbReference>
<dbReference type="InterPro" id="IPR008019">
    <property type="entry name" value="Apo-CII"/>
</dbReference>
<proteinExistence type="inferred from homology"/>
<dbReference type="Proteomes" id="UP001460270">
    <property type="component" value="Unassembled WGS sequence"/>
</dbReference>
<dbReference type="GO" id="GO:0016042">
    <property type="term" value="P:lipid catabolic process"/>
    <property type="evidence" value="ECO:0007669"/>
    <property type="project" value="UniProtKB-UniRule"/>
</dbReference>
<keyword evidence="11 14" id="KW-0443">Lipid metabolism</keyword>
<organism evidence="16 17">
    <name type="scientific">Mugilogobius chulae</name>
    <name type="common">yellowstripe goby</name>
    <dbReference type="NCBI Taxonomy" id="88201"/>
    <lineage>
        <taxon>Eukaryota</taxon>
        <taxon>Metazoa</taxon>
        <taxon>Chordata</taxon>
        <taxon>Craniata</taxon>
        <taxon>Vertebrata</taxon>
        <taxon>Euteleostomi</taxon>
        <taxon>Actinopterygii</taxon>
        <taxon>Neopterygii</taxon>
        <taxon>Teleostei</taxon>
        <taxon>Neoteleostei</taxon>
        <taxon>Acanthomorphata</taxon>
        <taxon>Gobiaria</taxon>
        <taxon>Gobiiformes</taxon>
        <taxon>Gobioidei</taxon>
        <taxon>Gobiidae</taxon>
        <taxon>Gobionellinae</taxon>
        <taxon>Mugilogobius</taxon>
    </lineage>
</organism>
<evidence type="ECO:0000256" key="3">
    <source>
        <dbReference type="ARBA" id="ARBA00013947"/>
    </source>
</evidence>
<evidence type="ECO:0000256" key="11">
    <source>
        <dbReference type="ARBA" id="ARBA00023098"/>
    </source>
</evidence>
<keyword evidence="17" id="KW-1185">Reference proteome</keyword>
<keyword evidence="7 14" id="KW-0427">LDL</keyword>
<comment type="subcellular location">
    <subcellularLocation>
        <location evidence="1 14">Secreted</location>
    </subcellularLocation>
</comment>
<dbReference type="Pfam" id="PF05355">
    <property type="entry name" value="Apo-CII"/>
    <property type="match status" value="1"/>
</dbReference>
<evidence type="ECO:0000313" key="16">
    <source>
        <dbReference type="EMBL" id="KAK7887288.1"/>
    </source>
</evidence>
<dbReference type="GO" id="GO:0043274">
    <property type="term" value="F:phospholipase binding"/>
    <property type="evidence" value="ECO:0007669"/>
    <property type="project" value="TreeGrafter"/>
</dbReference>
<evidence type="ECO:0000256" key="14">
    <source>
        <dbReference type="RuleBase" id="RU368054"/>
    </source>
</evidence>
<evidence type="ECO:0000313" key="17">
    <source>
        <dbReference type="Proteomes" id="UP001460270"/>
    </source>
</evidence>
<keyword evidence="4 14" id="KW-0813">Transport</keyword>
<keyword evidence="10 14" id="KW-0445">Lipid transport</keyword>
<feature type="signal peptide" evidence="15">
    <location>
        <begin position="1"/>
        <end position="20"/>
    </location>
</feature>
<reference evidence="17" key="1">
    <citation type="submission" date="2024-04" db="EMBL/GenBank/DDBJ databases">
        <title>Salinicola lusitanus LLJ914,a marine bacterium isolated from the Okinawa Trough.</title>
        <authorList>
            <person name="Li J."/>
        </authorList>
    </citation>
    <scope>NUCLEOTIDE SEQUENCE [LARGE SCALE GENOMIC DNA]</scope>
</reference>
<name>A0AAW0N3C9_9GOBI</name>
<dbReference type="AlphaFoldDB" id="A0AAW0N3C9"/>
<evidence type="ECO:0000256" key="13">
    <source>
        <dbReference type="ARBA" id="ARBA00031176"/>
    </source>
</evidence>
<evidence type="ECO:0000256" key="7">
    <source>
        <dbReference type="ARBA" id="ARBA00022710"/>
    </source>
</evidence>
<comment type="function">
    <text evidence="14">Component of chylomicrons, very low-density lipoproteins (VLDL), low-density lipoproteins (LDL), and high-density lipoproteins (HDL) in plasma. Plays an important role in lipoprotein metabolism as an activator of lipoprotein lipase.</text>
</comment>
<sequence>MNKLLVITVLAALLAINVEGFRVPRQVAEEEEQQQGTLTKMTNAFRSYYENAVNTASGYLDSVKGMKLEEKAKNFYEETTKVMSTYTGIVHDQIYHIFYQQ</sequence>
<accession>A0AAW0N3C9</accession>
<evidence type="ECO:0000256" key="12">
    <source>
        <dbReference type="ARBA" id="ARBA00023313"/>
    </source>
</evidence>
<dbReference type="EMBL" id="JBBPFD010000019">
    <property type="protein sequence ID" value="KAK7887288.1"/>
    <property type="molecule type" value="Genomic_DNA"/>
</dbReference>
<evidence type="ECO:0000256" key="2">
    <source>
        <dbReference type="ARBA" id="ARBA00007221"/>
    </source>
</evidence>
<evidence type="ECO:0000256" key="15">
    <source>
        <dbReference type="SAM" id="SignalP"/>
    </source>
</evidence>
<evidence type="ECO:0000256" key="10">
    <source>
        <dbReference type="ARBA" id="ARBA00023055"/>
    </source>
</evidence>
<evidence type="ECO:0000256" key="9">
    <source>
        <dbReference type="ARBA" id="ARBA00022963"/>
    </source>
</evidence>
<dbReference type="GO" id="GO:0034364">
    <property type="term" value="C:high-density lipoprotein particle"/>
    <property type="evidence" value="ECO:0007669"/>
    <property type="project" value="UniProtKB-KW"/>
</dbReference>
<dbReference type="InterPro" id="IPR023121">
    <property type="entry name" value="ApoC-II_dom_sf"/>
</dbReference>
<evidence type="ECO:0000256" key="8">
    <source>
        <dbReference type="ARBA" id="ARBA00022850"/>
    </source>
</evidence>
<keyword evidence="9 14" id="KW-0442">Lipid degradation</keyword>
<keyword evidence="12 14" id="KW-0850">VLDL</keyword>
<keyword evidence="6 14" id="KW-0964">Secreted</keyword>
<protein>
    <recommendedName>
        <fullName evidence="3 14">Apolipoprotein C-II</fullName>
        <shortName evidence="14">Apo-CII</shortName>
        <shortName evidence="14">ApoC-II</shortName>
    </recommendedName>
    <alternativeName>
        <fullName evidence="13 14">Apolipoprotein C2</fullName>
    </alternativeName>
</protein>
<evidence type="ECO:0000256" key="6">
    <source>
        <dbReference type="ARBA" id="ARBA00022525"/>
    </source>
</evidence>
<gene>
    <name evidence="16" type="ORF">WMY93_026909</name>
</gene>
<dbReference type="PANTHER" id="PTHR16566:SF0">
    <property type="entry name" value="APOLIPOPROTEIN C-II"/>
    <property type="match status" value="1"/>
</dbReference>
<dbReference type="GO" id="GO:0016004">
    <property type="term" value="F:phospholipase activator activity"/>
    <property type="evidence" value="ECO:0007669"/>
    <property type="project" value="TreeGrafter"/>
</dbReference>
<dbReference type="GO" id="GO:0034362">
    <property type="term" value="C:low-density lipoprotein particle"/>
    <property type="evidence" value="ECO:0007669"/>
    <property type="project" value="UniProtKB-UniRule"/>
</dbReference>
<dbReference type="GO" id="GO:0060697">
    <property type="term" value="P:positive regulation of phospholipid catabolic process"/>
    <property type="evidence" value="ECO:0007669"/>
    <property type="project" value="TreeGrafter"/>
</dbReference>
<comment type="caution">
    <text evidence="16">The sequence shown here is derived from an EMBL/GenBank/DDBJ whole genome shotgun (WGS) entry which is preliminary data.</text>
</comment>
<dbReference type="GO" id="GO:0034361">
    <property type="term" value="C:very-low-density lipoprotein particle"/>
    <property type="evidence" value="ECO:0007669"/>
    <property type="project" value="UniProtKB-UniRule"/>
</dbReference>